<proteinExistence type="inferred from homology"/>
<dbReference type="GO" id="GO:0017171">
    <property type="term" value="F:serine hydrolase activity"/>
    <property type="evidence" value="ECO:0007669"/>
    <property type="project" value="TreeGrafter"/>
</dbReference>
<evidence type="ECO:0000313" key="8">
    <source>
        <dbReference type="Proteomes" id="UP001152562"/>
    </source>
</evidence>
<dbReference type="InterPro" id="IPR000734">
    <property type="entry name" value="TAG_lipase"/>
</dbReference>
<evidence type="ECO:0000259" key="6">
    <source>
        <dbReference type="Pfam" id="PF00151"/>
    </source>
</evidence>
<evidence type="ECO:0000313" key="7">
    <source>
        <dbReference type="EMBL" id="CAH4023494.1"/>
    </source>
</evidence>
<dbReference type="PROSITE" id="PS51257">
    <property type="entry name" value="PROKAR_LIPOPROTEIN"/>
    <property type="match status" value="1"/>
</dbReference>
<dbReference type="PANTHER" id="PTHR11610">
    <property type="entry name" value="LIPASE"/>
    <property type="match status" value="1"/>
</dbReference>
<comment type="caution">
    <text evidence="7">The sequence shown here is derived from an EMBL/GenBank/DDBJ whole genome shotgun (WGS) entry which is preliminary data.</text>
</comment>
<evidence type="ECO:0000256" key="5">
    <source>
        <dbReference type="SAM" id="SignalP"/>
    </source>
</evidence>
<dbReference type="GO" id="GO:0016298">
    <property type="term" value="F:lipase activity"/>
    <property type="evidence" value="ECO:0007669"/>
    <property type="project" value="InterPro"/>
</dbReference>
<dbReference type="AlphaFoldDB" id="A0A9P0T6Q9"/>
<sequence>MKTCDISIWNYHIGLTNMLWLILTFSLASVSCFEPKPEIGVPSGLVPHCPGAGKNATIADSSMPLLQVIIQRLTDTGVYRRSIPIKSAYKAILSDKKFDLSKKTVFYAVGFWDSSVFPHSRAMANGYAKRGYNVLMSETFHFLTYIYPKSVRLSRVIGQQFGMLFVKLTQAGLRPENLELVGTSLGAHIVSHAAKYYQSVIGKKPFRLTGLDPAGPCFRGLPADEKVAPTDAEHVDVIHTNIDGFGIAERLGHVDFYANGGEYQPGDIPYIPCLVICSHIRSLLYWWIALDNPKKFIAMKCDSIQDARSAKCYNNTELNYAGLETDFGKPGIYYLPTHNEFPYYMGKKGLKEENEIYTTVSRNINADDNFMA</sequence>
<keyword evidence="5" id="KW-0732">Signal</keyword>
<dbReference type="SUPFAM" id="SSF53474">
    <property type="entry name" value="alpha/beta-Hydrolases"/>
    <property type="match status" value="1"/>
</dbReference>
<protein>
    <recommendedName>
        <fullName evidence="6">Lipase domain-containing protein</fullName>
    </recommendedName>
</protein>
<feature type="chain" id="PRO_5040285857" description="Lipase domain-containing protein" evidence="5">
    <location>
        <begin position="33"/>
        <end position="372"/>
    </location>
</feature>
<dbReference type="Gene3D" id="3.40.50.1820">
    <property type="entry name" value="alpha/beta hydrolase"/>
    <property type="match status" value="1"/>
</dbReference>
<dbReference type="Pfam" id="PF00151">
    <property type="entry name" value="Lipase"/>
    <property type="match status" value="1"/>
</dbReference>
<evidence type="ECO:0000256" key="3">
    <source>
        <dbReference type="ARBA" id="ARBA00022525"/>
    </source>
</evidence>
<evidence type="ECO:0000256" key="2">
    <source>
        <dbReference type="ARBA" id="ARBA00010701"/>
    </source>
</evidence>
<organism evidence="7 8">
    <name type="scientific">Pieris brassicae</name>
    <name type="common">White butterfly</name>
    <name type="synonym">Large white butterfly</name>
    <dbReference type="NCBI Taxonomy" id="7116"/>
    <lineage>
        <taxon>Eukaryota</taxon>
        <taxon>Metazoa</taxon>
        <taxon>Ecdysozoa</taxon>
        <taxon>Arthropoda</taxon>
        <taxon>Hexapoda</taxon>
        <taxon>Insecta</taxon>
        <taxon>Pterygota</taxon>
        <taxon>Neoptera</taxon>
        <taxon>Endopterygota</taxon>
        <taxon>Lepidoptera</taxon>
        <taxon>Glossata</taxon>
        <taxon>Ditrysia</taxon>
        <taxon>Papilionoidea</taxon>
        <taxon>Pieridae</taxon>
        <taxon>Pierinae</taxon>
        <taxon>Pieris</taxon>
    </lineage>
</organism>
<keyword evidence="3" id="KW-0964">Secreted</keyword>
<name>A0A9P0T6Q9_PIEBR</name>
<dbReference type="GO" id="GO:0016042">
    <property type="term" value="P:lipid catabolic process"/>
    <property type="evidence" value="ECO:0007669"/>
    <property type="project" value="TreeGrafter"/>
</dbReference>
<dbReference type="Proteomes" id="UP001152562">
    <property type="component" value="Unassembled WGS sequence"/>
</dbReference>
<evidence type="ECO:0000256" key="4">
    <source>
        <dbReference type="RuleBase" id="RU004262"/>
    </source>
</evidence>
<accession>A0A9P0T6Q9</accession>
<feature type="domain" description="Lipase" evidence="6">
    <location>
        <begin position="93"/>
        <end position="342"/>
    </location>
</feature>
<keyword evidence="8" id="KW-1185">Reference proteome</keyword>
<reference evidence="7" key="1">
    <citation type="submission" date="2022-05" db="EMBL/GenBank/DDBJ databases">
        <authorList>
            <person name="Okamura Y."/>
        </authorList>
    </citation>
    <scope>NUCLEOTIDE SEQUENCE</scope>
</reference>
<dbReference type="InterPro" id="IPR029058">
    <property type="entry name" value="AB_hydrolase_fold"/>
</dbReference>
<dbReference type="GO" id="GO:0005615">
    <property type="term" value="C:extracellular space"/>
    <property type="evidence" value="ECO:0007669"/>
    <property type="project" value="TreeGrafter"/>
</dbReference>
<evidence type="ECO:0000256" key="1">
    <source>
        <dbReference type="ARBA" id="ARBA00004613"/>
    </source>
</evidence>
<dbReference type="InterPro" id="IPR013818">
    <property type="entry name" value="Lipase"/>
</dbReference>
<dbReference type="EMBL" id="CALOZG010000004">
    <property type="protein sequence ID" value="CAH4023494.1"/>
    <property type="molecule type" value="Genomic_DNA"/>
</dbReference>
<gene>
    <name evidence="7" type="ORF">PIBRA_LOCUS4214</name>
</gene>
<feature type="signal peptide" evidence="5">
    <location>
        <begin position="1"/>
        <end position="32"/>
    </location>
</feature>
<dbReference type="PANTHER" id="PTHR11610:SF173">
    <property type="entry name" value="LIPASE DOMAIN-CONTAINING PROTEIN-RELATED"/>
    <property type="match status" value="1"/>
</dbReference>
<comment type="subcellular location">
    <subcellularLocation>
        <location evidence="1">Secreted</location>
    </subcellularLocation>
</comment>
<comment type="similarity">
    <text evidence="2 4">Belongs to the AB hydrolase superfamily. Lipase family.</text>
</comment>